<dbReference type="PROSITE" id="PS51695">
    <property type="entry name" value="SEDOLISIN"/>
    <property type="match status" value="1"/>
</dbReference>
<dbReference type="PANTHER" id="PTHR14218:SF15">
    <property type="entry name" value="TRIPEPTIDYL-PEPTIDASE 1"/>
    <property type="match status" value="1"/>
</dbReference>
<proteinExistence type="predicted"/>
<dbReference type="InterPro" id="IPR000209">
    <property type="entry name" value="Peptidase_S8/S53_dom"/>
</dbReference>
<accession>A0ABV8TJP2</accession>
<protein>
    <submittedName>
        <fullName evidence="2">S8 family serine peptidase</fullName>
    </submittedName>
</protein>
<dbReference type="InterPro" id="IPR030400">
    <property type="entry name" value="Sedolisin_dom"/>
</dbReference>
<sequence>MSPSSQSRPVEMVLTVRRRRQLPDHLVAGPATLSRDELAAGYGADPADIALARSVLERAGLRVTESDAASRRVVVRGEPALVDEVFGTGTGRHDDGRTHPRPPAELGEVVRAVVGPGTRPLATPLFRSTPGQPQLSYTPPELGSLYGFPEGTDGSGQVLAVVTVDGGWRRTDLDAYFAGLGLRTPDIRAVGVGGAANSPGPADAPPCPADIEAALDIQVAGALAPGARLVHYFAPNTGSGILDTLRAAVHATPTPTVISLSWGSSEQVNPPDFVTAVEDLFQEAAALGITVCAAAGDAGSGNGEGDGGAHVNYPASSPHVLAVGGTTLVADPADGAVRAETTWNAGAARATGGGVSALFPRPGWQEHAGVPDRFGAGGTGRGVPDVAADADGGTGYQVLINGRSVVVGGTSPAAPLWAALVCRLAQALGRPLGLLQPHLYRDLVPGKVPAGFRDVVSGDNGAYAAAPGWDPNTGLGSPDGTALLDVLRSRTAAGPTA</sequence>
<organism evidence="2 3">
    <name type="scientific">Streptomyces andamanensis</name>
    <dbReference type="NCBI Taxonomy" id="1565035"/>
    <lineage>
        <taxon>Bacteria</taxon>
        <taxon>Bacillati</taxon>
        <taxon>Actinomycetota</taxon>
        <taxon>Actinomycetes</taxon>
        <taxon>Kitasatosporales</taxon>
        <taxon>Streptomycetaceae</taxon>
        <taxon>Streptomyces</taxon>
    </lineage>
</organism>
<evidence type="ECO:0000313" key="2">
    <source>
        <dbReference type="EMBL" id="MFC4330910.1"/>
    </source>
</evidence>
<reference evidence="3" key="1">
    <citation type="journal article" date="2019" name="Int. J. Syst. Evol. Microbiol.">
        <title>The Global Catalogue of Microorganisms (GCM) 10K type strain sequencing project: providing services to taxonomists for standard genome sequencing and annotation.</title>
        <authorList>
            <consortium name="The Broad Institute Genomics Platform"/>
            <consortium name="The Broad Institute Genome Sequencing Center for Infectious Disease"/>
            <person name="Wu L."/>
            <person name="Ma J."/>
        </authorList>
    </citation>
    <scope>NUCLEOTIDE SEQUENCE [LARGE SCALE GENOMIC DNA]</scope>
    <source>
        <strain evidence="3">PCU 347</strain>
    </source>
</reference>
<dbReference type="CDD" id="cd04056">
    <property type="entry name" value="Peptidases_S53"/>
    <property type="match status" value="1"/>
</dbReference>
<keyword evidence="3" id="KW-1185">Reference proteome</keyword>
<feature type="domain" description="Peptidase S53" evidence="1">
    <location>
        <begin position="136"/>
        <end position="490"/>
    </location>
</feature>
<evidence type="ECO:0000313" key="3">
    <source>
        <dbReference type="Proteomes" id="UP001595824"/>
    </source>
</evidence>
<comment type="caution">
    <text evidence="2">The sequence shown here is derived from an EMBL/GenBank/DDBJ whole genome shotgun (WGS) entry which is preliminary data.</text>
</comment>
<dbReference type="Pfam" id="PF00082">
    <property type="entry name" value="Peptidase_S8"/>
    <property type="match status" value="1"/>
</dbReference>
<evidence type="ECO:0000259" key="1">
    <source>
        <dbReference type="PROSITE" id="PS51695"/>
    </source>
</evidence>
<dbReference type="InterPro" id="IPR036852">
    <property type="entry name" value="Peptidase_S8/S53_dom_sf"/>
</dbReference>
<dbReference type="SUPFAM" id="SSF54897">
    <property type="entry name" value="Protease propeptides/inhibitors"/>
    <property type="match status" value="1"/>
</dbReference>
<dbReference type="Gene3D" id="3.40.50.200">
    <property type="entry name" value="Peptidase S8/S53 domain"/>
    <property type="match status" value="1"/>
</dbReference>
<dbReference type="Proteomes" id="UP001595824">
    <property type="component" value="Unassembled WGS sequence"/>
</dbReference>
<gene>
    <name evidence="2" type="ORF">ACFPC0_24600</name>
</gene>
<dbReference type="EMBL" id="JBHSDP010000024">
    <property type="protein sequence ID" value="MFC4330910.1"/>
    <property type="molecule type" value="Genomic_DNA"/>
</dbReference>
<name>A0ABV8TJP2_9ACTN</name>
<dbReference type="InterPro" id="IPR050819">
    <property type="entry name" value="Tripeptidyl-peptidase_I"/>
</dbReference>
<dbReference type="RefSeq" id="WP_381741999.1">
    <property type="nucleotide sequence ID" value="NZ_JBHSDP010000024.1"/>
</dbReference>
<dbReference type="PANTHER" id="PTHR14218">
    <property type="entry name" value="PROTEASE S8 TRIPEPTIDYL PEPTIDASE I CLN2"/>
    <property type="match status" value="1"/>
</dbReference>
<dbReference type="SUPFAM" id="SSF52743">
    <property type="entry name" value="Subtilisin-like"/>
    <property type="match status" value="1"/>
</dbReference>